<evidence type="ECO:0000313" key="2">
    <source>
        <dbReference type="EMBL" id="RNL78456.1"/>
    </source>
</evidence>
<evidence type="ECO:0000256" key="1">
    <source>
        <dbReference type="ARBA" id="ARBA00022729"/>
    </source>
</evidence>
<dbReference type="EMBL" id="RJSG01000002">
    <property type="protein sequence ID" value="RNL78456.1"/>
    <property type="molecule type" value="Genomic_DNA"/>
</dbReference>
<accession>A0A3N0DSK7</accession>
<evidence type="ECO:0000313" key="3">
    <source>
        <dbReference type="Proteomes" id="UP000277094"/>
    </source>
</evidence>
<keyword evidence="3" id="KW-1185">Reference proteome</keyword>
<gene>
    <name evidence="2" type="ORF">EFL95_05000</name>
</gene>
<dbReference type="PANTHER" id="PTHR30222">
    <property type="entry name" value="SPERMIDINE/PUTRESCINE-BINDING PERIPLASMIC PROTEIN"/>
    <property type="match status" value="1"/>
</dbReference>
<sequence>MRSVRTLATAAAVGAMILTFGGCGSSDDNKSSNGGATFTPPDLPMKKSLGKGEGAVSILAWAGYAEKEWVTPFEKATGCKATVKYFNTSDDAVNLIKSGDYDVVSASGDASLRMIAAGSVEPVNTDLVPNYKDVYPFLKDRPWNSVNGQMYGIPHGYGANLLMWNKKDVNPAPTDWSVVFGPDAAKYKGKVTAYDSPIYIADAALYLMNTKPDLKIKDPYALDQKQLDAAVALLKEQKKNVGEYWSDYAKEQSAFETGDTVVGTTWQVIASAVDPKKADVEAILPDSGSTGWSDTWMVATKSKHKNCAYLWMNDIISPKANAAVAQYFGESPSNPKACEFAAKGFCDTYHAGDAAYAAKIHYWNTPTAACLDGRKNVKCTDYQQWTQAWTEVKG</sequence>
<reference evidence="2 3" key="1">
    <citation type="submission" date="2018-11" db="EMBL/GenBank/DDBJ databases">
        <authorList>
            <person name="Li F."/>
        </authorList>
    </citation>
    <scope>NUCLEOTIDE SEQUENCE [LARGE SCALE GENOMIC DNA]</scope>
    <source>
        <strain evidence="2 3">KIS18-7</strain>
    </source>
</reference>
<dbReference type="SUPFAM" id="SSF53850">
    <property type="entry name" value="Periplasmic binding protein-like II"/>
    <property type="match status" value="1"/>
</dbReference>
<dbReference type="PANTHER" id="PTHR30222:SF18">
    <property type="entry name" value="BIFUNCTIONAL POLYHYDROXYBUTYRATE SYNTHASE _ ABC TRANSPORTER PERIPLASMIC BINDING PROTEIN-RELATED"/>
    <property type="match status" value="1"/>
</dbReference>
<dbReference type="AlphaFoldDB" id="A0A3N0DSK7"/>
<dbReference type="InterPro" id="IPR006059">
    <property type="entry name" value="SBP"/>
</dbReference>
<name>A0A3N0DSK7_9ACTN</name>
<dbReference type="PROSITE" id="PS51257">
    <property type="entry name" value="PROKAR_LIPOPROTEIN"/>
    <property type="match status" value="1"/>
</dbReference>
<comment type="caution">
    <text evidence="2">The sequence shown here is derived from an EMBL/GenBank/DDBJ whole genome shotgun (WGS) entry which is preliminary data.</text>
</comment>
<dbReference type="Proteomes" id="UP000277094">
    <property type="component" value="Unassembled WGS sequence"/>
</dbReference>
<dbReference type="Pfam" id="PF13416">
    <property type="entry name" value="SBP_bac_8"/>
    <property type="match status" value="1"/>
</dbReference>
<dbReference type="OrthoDB" id="9813777at2"/>
<proteinExistence type="predicted"/>
<keyword evidence="1" id="KW-0732">Signal</keyword>
<protein>
    <submittedName>
        <fullName evidence="2">Extracellular solute-binding protein</fullName>
    </submittedName>
</protein>
<organism evidence="2 3">
    <name type="scientific">Nocardioides marmorisolisilvae</name>
    <dbReference type="NCBI Taxonomy" id="1542737"/>
    <lineage>
        <taxon>Bacteria</taxon>
        <taxon>Bacillati</taxon>
        <taxon>Actinomycetota</taxon>
        <taxon>Actinomycetes</taxon>
        <taxon>Propionibacteriales</taxon>
        <taxon>Nocardioidaceae</taxon>
        <taxon>Nocardioides</taxon>
    </lineage>
</organism>
<dbReference type="RefSeq" id="WP_123232955.1">
    <property type="nucleotide sequence ID" value="NZ_RJSG01000002.1"/>
</dbReference>
<dbReference type="Gene3D" id="3.40.190.10">
    <property type="entry name" value="Periplasmic binding protein-like II"/>
    <property type="match status" value="2"/>
</dbReference>
<dbReference type="CDD" id="cd13588">
    <property type="entry name" value="PBP2_polyamine_1"/>
    <property type="match status" value="1"/>
</dbReference>